<dbReference type="CDD" id="cd05403">
    <property type="entry name" value="NT_KNTase_like"/>
    <property type="match status" value="1"/>
</dbReference>
<evidence type="ECO:0000313" key="3">
    <source>
        <dbReference type="Proteomes" id="UP000427373"/>
    </source>
</evidence>
<name>A0A650CF22_SULOH</name>
<reference evidence="2 3" key="1">
    <citation type="submission" date="2019-10" db="EMBL/GenBank/DDBJ databases">
        <title>Genome Sequences from Six Type Strain Members of the Archaeal Family Sulfolobaceae: Acidianus ambivalens, Acidianus infernus, Metallosphaera prunae, Stygiolobus azoricus, Sulfolobus metallicus, and Sulfurisphaera ohwakuensis.</title>
        <authorList>
            <person name="Counts J.A."/>
            <person name="Kelly R.M."/>
        </authorList>
    </citation>
    <scope>NUCLEOTIDE SEQUENCE [LARGE SCALE GENOMIC DNA]</scope>
    <source>
        <strain evidence="2 3">TA-1</strain>
    </source>
</reference>
<evidence type="ECO:0000313" key="2">
    <source>
        <dbReference type="EMBL" id="QGR16369.1"/>
    </source>
</evidence>
<organism evidence="2 3">
    <name type="scientific">Sulfurisphaera ohwakuensis</name>
    <dbReference type="NCBI Taxonomy" id="69656"/>
    <lineage>
        <taxon>Archaea</taxon>
        <taxon>Thermoproteota</taxon>
        <taxon>Thermoprotei</taxon>
        <taxon>Sulfolobales</taxon>
        <taxon>Sulfolobaceae</taxon>
        <taxon>Sulfurisphaera</taxon>
    </lineage>
</organism>
<proteinExistence type="predicted"/>
<evidence type="ECO:0000259" key="1">
    <source>
        <dbReference type="Pfam" id="PF18765"/>
    </source>
</evidence>
<keyword evidence="3" id="KW-1185">Reference proteome</keyword>
<dbReference type="SUPFAM" id="SSF81301">
    <property type="entry name" value="Nucleotidyltransferase"/>
    <property type="match status" value="1"/>
</dbReference>
<dbReference type="InterPro" id="IPR041633">
    <property type="entry name" value="Polbeta"/>
</dbReference>
<dbReference type="PANTHER" id="PTHR37030:SF3">
    <property type="entry name" value="POLYMERASE NUCLEOTIDYL TRANSFERASE DOMAIN-CONTAINING PROTEIN"/>
    <property type="match status" value="1"/>
</dbReference>
<dbReference type="InterPro" id="IPR043519">
    <property type="entry name" value="NT_sf"/>
</dbReference>
<gene>
    <name evidence="2" type="ORF">D1869_03500</name>
</gene>
<dbReference type="Proteomes" id="UP000427373">
    <property type="component" value="Chromosome"/>
</dbReference>
<dbReference type="EMBL" id="CP045484">
    <property type="protein sequence ID" value="QGR16369.1"/>
    <property type="molecule type" value="Genomic_DNA"/>
</dbReference>
<accession>A0A650CF22</accession>
<dbReference type="KEGG" id="soh:D1869_03500"/>
<dbReference type="GO" id="GO:0016740">
    <property type="term" value="F:transferase activity"/>
    <property type="evidence" value="ECO:0007669"/>
    <property type="project" value="UniProtKB-KW"/>
</dbReference>
<protein>
    <submittedName>
        <fullName evidence="2">Nucleotidyltransferase domain-containing protein</fullName>
    </submittedName>
</protein>
<feature type="domain" description="Polymerase beta nucleotidyltransferase" evidence="1">
    <location>
        <begin position="30"/>
        <end position="104"/>
    </location>
</feature>
<dbReference type="AlphaFoldDB" id="A0A650CF22"/>
<dbReference type="Pfam" id="PF18765">
    <property type="entry name" value="Polbeta"/>
    <property type="match status" value="1"/>
</dbReference>
<dbReference type="PANTHER" id="PTHR37030">
    <property type="entry name" value="NUCLEOTIDYLTRANSFERASE"/>
    <property type="match status" value="1"/>
</dbReference>
<keyword evidence="2" id="KW-0808">Transferase</keyword>
<sequence length="111" mass="12575">MVFGLERIKFLEENWRNIAEIVLRKSREIADVKEVIIFGSVIKGRTMGASDLDLALIVRGLDKSEISKLLIKIHSALPDEISEIIDLTIIAEEDEDDFLKFVGNNYVIISD</sequence>
<dbReference type="Gene3D" id="3.30.460.10">
    <property type="entry name" value="Beta Polymerase, domain 2"/>
    <property type="match status" value="1"/>
</dbReference>